<reference evidence="3 4" key="1">
    <citation type="journal article" date="2022" name="Gigascience">
        <title>A chromosome-level genome assembly and annotation of the desert horned lizard, Phrynosoma platyrhinos, provides insight into chromosomal rearrangements among reptiles.</title>
        <authorList>
            <person name="Koochekian N."/>
            <person name="Ascanio A."/>
            <person name="Farleigh K."/>
            <person name="Card D.C."/>
            <person name="Schield D.R."/>
            <person name="Castoe T.A."/>
            <person name="Jezkova T."/>
        </authorList>
    </citation>
    <scope>NUCLEOTIDE SEQUENCE [LARGE SCALE GENOMIC DNA]</scope>
    <source>
        <strain evidence="3">NK-2021</strain>
    </source>
</reference>
<dbReference type="EMBL" id="JAIPUX010000953">
    <property type="protein sequence ID" value="KAH0625752.1"/>
    <property type="molecule type" value="Genomic_DNA"/>
</dbReference>
<protein>
    <submittedName>
        <fullName evidence="3">Uncharacterized protein</fullName>
    </submittedName>
</protein>
<evidence type="ECO:0000313" key="4">
    <source>
        <dbReference type="Proteomes" id="UP000826234"/>
    </source>
</evidence>
<sequence>MGNFPMRFPGFPVSSGSTNPFANFPGGSPNTGVLSPRGAPAVPNTYGQPPLWPRPGQPNSGSQGTVGHAEQTRLQEQKKNPLELKALHLQIKLDQSNREREIQDFQEKIKKAEKEKNDCQLEKLQVQTREEKYRALETKVMMELEPARQKLATEVDRVLAPKQLAGCYHSEITNMRDVCLNLASNLQSQLSTFARQVDQKVNEVAQENGRLQGQRESCAHALQERERQLGAQKQQLETEKQVLLEMQATEKKKMEAEQQKLAREKEELKGQLEQSKQACLQAR</sequence>
<evidence type="ECO:0000256" key="1">
    <source>
        <dbReference type="SAM" id="Coils"/>
    </source>
</evidence>
<evidence type="ECO:0000256" key="2">
    <source>
        <dbReference type="SAM" id="MobiDB-lite"/>
    </source>
</evidence>
<feature type="region of interest" description="Disordered" evidence="2">
    <location>
        <begin position="251"/>
        <end position="283"/>
    </location>
</feature>
<dbReference type="Proteomes" id="UP000826234">
    <property type="component" value="Unassembled WGS sequence"/>
</dbReference>
<gene>
    <name evidence="3" type="ORF">JD844_033966</name>
</gene>
<feature type="coiled-coil region" evidence="1">
    <location>
        <begin position="95"/>
        <end position="129"/>
    </location>
</feature>
<evidence type="ECO:0000313" key="3">
    <source>
        <dbReference type="EMBL" id="KAH0625752.1"/>
    </source>
</evidence>
<feature type="region of interest" description="Disordered" evidence="2">
    <location>
        <begin position="1"/>
        <end position="81"/>
    </location>
</feature>
<accession>A0ABQ7T7P8</accession>
<feature type="non-terminal residue" evidence="3">
    <location>
        <position position="283"/>
    </location>
</feature>
<feature type="compositionally biased region" description="Polar residues" evidence="2">
    <location>
        <begin position="272"/>
        <end position="283"/>
    </location>
</feature>
<feature type="compositionally biased region" description="Basic and acidic residues" evidence="2">
    <location>
        <begin position="251"/>
        <end position="270"/>
    </location>
</feature>
<feature type="compositionally biased region" description="Basic and acidic residues" evidence="2">
    <location>
        <begin position="70"/>
        <end position="81"/>
    </location>
</feature>
<comment type="caution">
    <text evidence="3">The sequence shown here is derived from an EMBL/GenBank/DDBJ whole genome shotgun (WGS) entry which is preliminary data.</text>
</comment>
<proteinExistence type="predicted"/>
<name>A0ABQ7T7P8_PHRPL</name>
<organism evidence="3 4">
    <name type="scientific">Phrynosoma platyrhinos</name>
    <name type="common">Desert horned lizard</name>
    <dbReference type="NCBI Taxonomy" id="52577"/>
    <lineage>
        <taxon>Eukaryota</taxon>
        <taxon>Metazoa</taxon>
        <taxon>Chordata</taxon>
        <taxon>Craniata</taxon>
        <taxon>Vertebrata</taxon>
        <taxon>Euteleostomi</taxon>
        <taxon>Lepidosauria</taxon>
        <taxon>Squamata</taxon>
        <taxon>Bifurcata</taxon>
        <taxon>Unidentata</taxon>
        <taxon>Episquamata</taxon>
        <taxon>Toxicofera</taxon>
        <taxon>Iguania</taxon>
        <taxon>Phrynosomatidae</taxon>
        <taxon>Phrynosomatinae</taxon>
        <taxon>Phrynosoma</taxon>
    </lineage>
</organism>
<keyword evidence="1" id="KW-0175">Coiled coil</keyword>
<keyword evidence="4" id="KW-1185">Reference proteome</keyword>